<organism evidence="2 3">
    <name type="scientific">Holothuria leucospilota</name>
    <name type="common">Black long sea cucumber</name>
    <name type="synonym">Mertensiothuria leucospilota</name>
    <dbReference type="NCBI Taxonomy" id="206669"/>
    <lineage>
        <taxon>Eukaryota</taxon>
        <taxon>Metazoa</taxon>
        <taxon>Echinodermata</taxon>
        <taxon>Eleutherozoa</taxon>
        <taxon>Echinozoa</taxon>
        <taxon>Holothuroidea</taxon>
        <taxon>Aspidochirotacea</taxon>
        <taxon>Aspidochirotida</taxon>
        <taxon>Holothuriidae</taxon>
        <taxon>Holothuria</taxon>
    </lineage>
</organism>
<reference evidence="2" key="1">
    <citation type="submission" date="2021-10" db="EMBL/GenBank/DDBJ databases">
        <title>Tropical sea cucumber genome reveals ecological adaptation and Cuvierian tubules defense mechanism.</title>
        <authorList>
            <person name="Chen T."/>
        </authorList>
    </citation>
    <scope>NUCLEOTIDE SEQUENCE</scope>
    <source>
        <strain evidence="2">Nanhai2018</strain>
        <tissue evidence="2">Muscle</tissue>
    </source>
</reference>
<evidence type="ECO:0000313" key="2">
    <source>
        <dbReference type="EMBL" id="KAJ8023853.1"/>
    </source>
</evidence>
<keyword evidence="3" id="KW-1185">Reference proteome</keyword>
<dbReference type="PANTHER" id="PTHR36981:SF3">
    <property type="entry name" value="UBIQUITIN-LIKE PROTEASE FAMILY PROFILE DOMAIN-CONTAINING PROTEIN"/>
    <property type="match status" value="1"/>
</dbReference>
<feature type="domain" description="P2X purinoreceptor 7 intracellular" evidence="1">
    <location>
        <begin position="30"/>
        <end position="168"/>
    </location>
</feature>
<dbReference type="OrthoDB" id="10068685at2759"/>
<evidence type="ECO:0000259" key="1">
    <source>
        <dbReference type="Pfam" id="PF20478"/>
    </source>
</evidence>
<sequence>MVENMDEQAMRRLLRRLAERQPGLFLDIWELQPKAEGPAHQAQPHWCLCGKCLDMPTAEEELCCAGGQDNCLSDEPVRDFSKKFVHEMNTLVLDPGVLDLALRTIHEISGMRGNPEPNRGMHHAAYRQFIMWQYGRMGQHNRQVVPSCCVAKIRTTYPSPNGNYTGYRPGRLV</sequence>
<dbReference type="EMBL" id="JAIZAY010000019">
    <property type="protein sequence ID" value="KAJ8023853.1"/>
    <property type="molecule type" value="Genomic_DNA"/>
</dbReference>
<evidence type="ECO:0000313" key="3">
    <source>
        <dbReference type="Proteomes" id="UP001152320"/>
    </source>
</evidence>
<dbReference type="PANTHER" id="PTHR36981">
    <property type="entry name" value="ZGC:195170"/>
    <property type="match status" value="1"/>
</dbReference>
<protein>
    <submittedName>
        <fullName evidence="2">P2X purinoceptor 7</fullName>
    </submittedName>
</protein>
<dbReference type="Pfam" id="PF20478">
    <property type="entry name" value="P2RX7_C"/>
    <property type="match status" value="1"/>
</dbReference>
<dbReference type="AlphaFoldDB" id="A0A9Q1BFN2"/>
<dbReference type="Proteomes" id="UP001152320">
    <property type="component" value="Chromosome 19"/>
</dbReference>
<name>A0A9Q1BFN2_HOLLE</name>
<dbReference type="InterPro" id="IPR046815">
    <property type="entry name" value="P2RX7_C"/>
</dbReference>
<proteinExistence type="predicted"/>
<accession>A0A9Q1BFN2</accession>
<gene>
    <name evidence="2" type="ORF">HOLleu_36414</name>
</gene>
<comment type="caution">
    <text evidence="2">The sequence shown here is derived from an EMBL/GenBank/DDBJ whole genome shotgun (WGS) entry which is preliminary data.</text>
</comment>